<sequence>MMELSPITYSLAKHTPFDYHGIDYDAISDDTSDMAMFATNDIAHQISRMAPDHHKKYIAKYMYWNLFDWLISLSSRVAGQLISSVVEGDDLSDRIYADFPVYKNISLLPTLSHELEALNPVVLDNALEGYTRGYMQEWIKDSANYLNMYHERCFDETGVDAEFGEANFRPTRILPTCRRMRPVEKTIVKTSKKKLKSMRKAVTRARNLFNGISNGKQIVNSFIAGDSVDIEGNVFDYTIRKTYDLMYENGGYFQSIPYKLNVVDKGTGLVLGSLCVYFEETPILDQVFGLLLYINSGIEFEEKILNKANVLSLTEEGKRSELLKSYNADCYLFQEGCPIERGVGRRKVLTPQQINVRALIAVYIFNRLIEVSGIEYPKENLNGARKHLIDKSTIPMKAAKISDTNSVLSIGKTYV</sequence>
<gene>
    <name evidence="1" type="ORF">QX249_12840</name>
</gene>
<evidence type="ECO:0000313" key="2">
    <source>
        <dbReference type="Proteomes" id="UP001253193"/>
    </source>
</evidence>
<name>A0AAW8PZB6_VIBPH</name>
<dbReference type="Proteomes" id="UP001253193">
    <property type="component" value="Unassembled WGS sequence"/>
</dbReference>
<evidence type="ECO:0000313" key="1">
    <source>
        <dbReference type="EMBL" id="MDS1821552.1"/>
    </source>
</evidence>
<accession>A0AAW8PZB6</accession>
<dbReference type="EMBL" id="JAUHGG010000003">
    <property type="protein sequence ID" value="MDS1821552.1"/>
    <property type="molecule type" value="Genomic_DNA"/>
</dbReference>
<reference evidence="1" key="1">
    <citation type="submission" date="2023-06" db="EMBL/GenBank/DDBJ databases">
        <title>Genomic Diversity of Vibrio spp. and Metagenomic Analysis of Pathogens in Florida Gulf Coastal Waters Following Hurricane Ian.</title>
        <authorList>
            <person name="Brumfield K.D."/>
        </authorList>
    </citation>
    <scope>NUCLEOTIDE SEQUENCE</scope>
    <source>
        <strain evidence="1">WBS2B-138</strain>
    </source>
</reference>
<protein>
    <submittedName>
        <fullName evidence="1">Uncharacterized protein</fullName>
    </submittedName>
</protein>
<proteinExistence type="predicted"/>
<organism evidence="1 2">
    <name type="scientific">Vibrio parahaemolyticus</name>
    <dbReference type="NCBI Taxonomy" id="670"/>
    <lineage>
        <taxon>Bacteria</taxon>
        <taxon>Pseudomonadati</taxon>
        <taxon>Pseudomonadota</taxon>
        <taxon>Gammaproteobacteria</taxon>
        <taxon>Vibrionales</taxon>
        <taxon>Vibrionaceae</taxon>
        <taxon>Vibrio</taxon>
    </lineage>
</organism>
<dbReference type="AlphaFoldDB" id="A0AAW8PZB6"/>
<comment type="caution">
    <text evidence="1">The sequence shown here is derived from an EMBL/GenBank/DDBJ whole genome shotgun (WGS) entry which is preliminary data.</text>
</comment>
<dbReference type="RefSeq" id="WP_311020458.1">
    <property type="nucleotide sequence ID" value="NZ_JAUHGG010000003.1"/>
</dbReference>